<reference evidence="3" key="1">
    <citation type="submission" date="2021-06" db="EMBL/GenBank/DDBJ databases">
        <title>Parelaphostrongylus tenuis whole genome reference sequence.</title>
        <authorList>
            <person name="Garwood T.J."/>
            <person name="Larsen P.A."/>
            <person name="Fountain-Jones N.M."/>
            <person name="Garbe J.R."/>
            <person name="Macchietto M.G."/>
            <person name="Kania S.A."/>
            <person name="Gerhold R.W."/>
            <person name="Richards J.E."/>
            <person name="Wolf T.M."/>
        </authorList>
    </citation>
    <scope>NUCLEOTIDE SEQUENCE</scope>
    <source>
        <strain evidence="3">MNPRO001-30</strain>
        <tissue evidence="3">Meninges</tissue>
    </source>
</reference>
<feature type="region of interest" description="Disordered" evidence="1">
    <location>
        <begin position="1"/>
        <end position="47"/>
    </location>
</feature>
<evidence type="ECO:0000313" key="3">
    <source>
        <dbReference type="EMBL" id="KAJ1361011.1"/>
    </source>
</evidence>
<keyword evidence="2" id="KW-1133">Transmembrane helix</keyword>
<name>A0AAD5N2Y6_PARTN</name>
<comment type="caution">
    <text evidence="3">The sequence shown here is derived from an EMBL/GenBank/DDBJ whole genome shotgun (WGS) entry which is preliminary data.</text>
</comment>
<evidence type="ECO:0000256" key="1">
    <source>
        <dbReference type="SAM" id="MobiDB-lite"/>
    </source>
</evidence>
<sequence>MELCSMLDQRRGTSTTDSERHSPDNEPNKDERSEESPPNDQNPEKPKVDPALLKKLRIYVLIIGGLSFVMSFIILSQMPAGQPDMEDVEKYLTKPGIDVETFFSKYLKSGEVRRIVFCPNHSRAVAFLYEGAVIDGKKVHDPVVVISYPQGPQQFWADVRKEESIIGISLADGVRIDLYKGFSTLRMIEFMVGVLILAWLGTQYGRLLRQRWLSRKKE</sequence>
<feature type="compositionally biased region" description="Basic and acidic residues" evidence="1">
    <location>
        <begin position="17"/>
        <end position="35"/>
    </location>
</feature>
<dbReference type="EMBL" id="JAHQIW010004073">
    <property type="protein sequence ID" value="KAJ1361011.1"/>
    <property type="molecule type" value="Genomic_DNA"/>
</dbReference>
<gene>
    <name evidence="3" type="ORF">KIN20_020154</name>
</gene>
<keyword evidence="4" id="KW-1185">Reference proteome</keyword>
<organism evidence="3 4">
    <name type="scientific">Parelaphostrongylus tenuis</name>
    <name type="common">Meningeal worm</name>
    <dbReference type="NCBI Taxonomy" id="148309"/>
    <lineage>
        <taxon>Eukaryota</taxon>
        <taxon>Metazoa</taxon>
        <taxon>Ecdysozoa</taxon>
        <taxon>Nematoda</taxon>
        <taxon>Chromadorea</taxon>
        <taxon>Rhabditida</taxon>
        <taxon>Rhabditina</taxon>
        <taxon>Rhabditomorpha</taxon>
        <taxon>Strongyloidea</taxon>
        <taxon>Metastrongylidae</taxon>
        <taxon>Parelaphostrongylus</taxon>
    </lineage>
</organism>
<protein>
    <submittedName>
        <fullName evidence="3">Uncharacterized protein</fullName>
    </submittedName>
</protein>
<dbReference type="Proteomes" id="UP001196413">
    <property type="component" value="Unassembled WGS sequence"/>
</dbReference>
<evidence type="ECO:0000313" key="4">
    <source>
        <dbReference type="Proteomes" id="UP001196413"/>
    </source>
</evidence>
<evidence type="ECO:0000256" key="2">
    <source>
        <dbReference type="SAM" id="Phobius"/>
    </source>
</evidence>
<keyword evidence="2" id="KW-0472">Membrane</keyword>
<dbReference type="AlphaFoldDB" id="A0AAD5N2Y6"/>
<feature type="transmembrane region" description="Helical" evidence="2">
    <location>
        <begin position="56"/>
        <end position="75"/>
    </location>
</feature>
<feature type="transmembrane region" description="Helical" evidence="2">
    <location>
        <begin position="187"/>
        <end position="208"/>
    </location>
</feature>
<keyword evidence="2" id="KW-0812">Transmembrane</keyword>
<accession>A0AAD5N2Y6</accession>
<proteinExistence type="predicted"/>